<proteinExistence type="predicted"/>
<dbReference type="Proteomes" id="UP000694018">
    <property type="component" value="Chromosome"/>
</dbReference>
<keyword evidence="1" id="KW-0472">Membrane</keyword>
<evidence type="ECO:0000313" key="3">
    <source>
        <dbReference type="Proteomes" id="UP000694018"/>
    </source>
</evidence>
<dbReference type="Pfam" id="PF01544">
    <property type="entry name" value="CorA"/>
    <property type="match status" value="1"/>
</dbReference>
<dbReference type="AlphaFoldDB" id="A0A8F5GT93"/>
<keyword evidence="1" id="KW-1133">Transmembrane helix</keyword>
<accession>A0A8F5GT93</accession>
<dbReference type="RefSeq" id="WP_218265776.1">
    <property type="nucleotide sequence ID" value="NZ_CP077717.1"/>
</dbReference>
<dbReference type="OrthoDB" id="41818at2157"/>
<dbReference type="InterPro" id="IPR002523">
    <property type="entry name" value="MgTranspt_CorA/ZnTranspt_ZntB"/>
</dbReference>
<reference evidence="2" key="1">
    <citation type="journal article" date="2021" name="Environ. Microbiol.">
        <title>New insights into the diversity and evolution of the archaeal mobilome from three complete genomes of Saccharolobus shibatae.</title>
        <authorList>
            <person name="Medvedeva S."/>
            <person name="Brandt D."/>
            <person name="Cvirkaite-Krupovic V."/>
            <person name="Liu Y."/>
            <person name="Severinov K."/>
            <person name="Ishino S."/>
            <person name="Ishino Y."/>
            <person name="Prangishvili D."/>
            <person name="Kalinowski J."/>
            <person name="Krupovic M."/>
        </authorList>
    </citation>
    <scope>NUCLEOTIDE SEQUENCE</scope>
    <source>
        <strain evidence="2">B12</strain>
    </source>
</reference>
<dbReference type="KEGG" id="sshi:J5U23_01578"/>
<dbReference type="GeneID" id="65563140"/>
<gene>
    <name evidence="2" type="ORF">J5U23_01578</name>
</gene>
<sequence>MKCQIPYIELPNNFPKSDVDVYRVLEEDGKYYIRLELDGKPIYFTFSANEIVLHSKELYEMVSREEIDDCSPLGILDEIFYIMLYQLGTKRTQLFLEFDNLFDLITSGKLKDSKRIILLRRRILTNYSDSTVIYYVSRRLSKFLTSETVEDVKFNYERAELLVTRSGDLYNIYLTEVQNDLNEIIKKLTSISFIFMPITAVASIYAVDFTNVYNTLINWQSLIFLSPVLILTVLLVIYLRRIKWL</sequence>
<evidence type="ECO:0000313" key="2">
    <source>
        <dbReference type="EMBL" id="QXJ28709.1"/>
    </source>
</evidence>
<feature type="transmembrane region" description="Helical" evidence="1">
    <location>
        <begin position="219"/>
        <end position="239"/>
    </location>
</feature>
<feature type="transmembrane region" description="Helical" evidence="1">
    <location>
        <begin position="188"/>
        <end position="207"/>
    </location>
</feature>
<organism evidence="2 3">
    <name type="scientific">Saccharolobus shibatae (strain ATCC 51178 / DSM 5389 / JCM 8931 / NBRC 15437 / B12)</name>
    <name type="common">Sulfolobus shibatae</name>
    <dbReference type="NCBI Taxonomy" id="523848"/>
    <lineage>
        <taxon>Archaea</taxon>
        <taxon>Thermoproteota</taxon>
        <taxon>Thermoprotei</taxon>
        <taxon>Sulfolobales</taxon>
        <taxon>Sulfolobaceae</taxon>
        <taxon>Saccharolobus</taxon>
    </lineage>
</organism>
<keyword evidence="1" id="KW-0812">Transmembrane</keyword>
<dbReference type="EMBL" id="CP077717">
    <property type="protein sequence ID" value="QXJ28709.1"/>
    <property type="molecule type" value="Genomic_DNA"/>
</dbReference>
<protein>
    <submittedName>
        <fullName evidence="2">Magnesium and cobalt transport protein CorA</fullName>
    </submittedName>
</protein>
<name>A0A8F5GT93_SACSH</name>
<evidence type="ECO:0000256" key="1">
    <source>
        <dbReference type="SAM" id="Phobius"/>
    </source>
</evidence>
<dbReference type="GO" id="GO:0016020">
    <property type="term" value="C:membrane"/>
    <property type="evidence" value="ECO:0007669"/>
    <property type="project" value="InterPro"/>
</dbReference>
<dbReference type="GO" id="GO:0046873">
    <property type="term" value="F:metal ion transmembrane transporter activity"/>
    <property type="evidence" value="ECO:0007669"/>
    <property type="project" value="InterPro"/>
</dbReference>